<feature type="compositionally biased region" description="Polar residues" evidence="1">
    <location>
        <begin position="52"/>
        <end position="68"/>
    </location>
</feature>
<dbReference type="Proteomes" id="UP001152747">
    <property type="component" value="Unassembled WGS sequence"/>
</dbReference>
<name>A0A9P1NA79_9PELO</name>
<proteinExistence type="predicted"/>
<comment type="caution">
    <text evidence="2">The sequence shown here is derived from an EMBL/GenBank/DDBJ whole genome shotgun (WGS) entry which is preliminary data.</text>
</comment>
<evidence type="ECO:0000313" key="2">
    <source>
        <dbReference type="EMBL" id="CAI5456761.1"/>
    </source>
</evidence>
<dbReference type="EMBL" id="CANHGI010000006">
    <property type="protein sequence ID" value="CAI5456761.1"/>
    <property type="molecule type" value="Genomic_DNA"/>
</dbReference>
<evidence type="ECO:0000313" key="3">
    <source>
        <dbReference type="Proteomes" id="UP001152747"/>
    </source>
</evidence>
<feature type="region of interest" description="Disordered" evidence="1">
    <location>
        <begin position="45"/>
        <end position="84"/>
    </location>
</feature>
<sequence length="185" mass="20383">MLAPIVTKDMKLFPIQKIPQIKNVRSRAQSLEHFQQLQNSSNTIDRLVPIKSRNSQSTGNISRSSVKSASGARSPPKSSNRKSTLSAIQEGVEVSDHHAIPHSQSETCSVQNGRKVFGTTTAKIEISEEEDTDSGGRNNNNNKKKRGVLKRTVRIQISIGSSCSSQDLQKNGCQNCYAHFYLPCD</sequence>
<feature type="region of interest" description="Disordered" evidence="1">
    <location>
        <begin position="127"/>
        <end position="147"/>
    </location>
</feature>
<dbReference type="OrthoDB" id="5851172at2759"/>
<gene>
    <name evidence="2" type="ORF">CAMP_LOCUS19398</name>
</gene>
<protein>
    <submittedName>
        <fullName evidence="2">Uncharacterized protein</fullName>
    </submittedName>
</protein>
<keyword evidence="3" id="KW-1185">Reference proteome</keyword>
<dbReference type="AlphaFoldDB" id="A0A9P1NA79"/>
<accession>A0A9P1NA79</accession>
<reference evidence="2" key="1">
    <citation type="submission" date="2022-11" db="EMBL/GenBank/DDBJ databases">
        <authorList>
            <person name="Kikuchi T."/>
        </authorList>
    </citation>
    <scope>NUCLEOTIDE SEQUENCE</scope>
    <source>
        <strain evidence="2">PS1010</strain>
    </source>
</reference>
<organism evidence="2 3">
    <name type="scientific">Caenorhabditis angaria</name>
    <dbReference type="NCBI Taxonomy" id="860376"/>
    <lineage>
        <taxon>Eukaryota</taxon>
        <taxon>Metazoa</taxon>
        <taxon>Ecdysozoa</taxon>
        <taxon>Nematoda</taxon>
        <taxon>Chromadorea</taxon>
        <taxon>Rhabditida</taxon>
        <taxon>Rhabditina</taxon>
        <taxon>Rhabditomorpha</taxon>
        <taxon>Rhabditoidea</taxon>
        <taxon>Rhabditidae</taxon>
        <taxon>Peloderinae</taxon>
        <taxon>Caenorhabditis</taxon>
    </lineage>
</organism>
<evidence type="ECO:0000256" key="1">
    <source>
        <dbReference type="SAM" id="MobiDB-lite"/>
    </source>
</evidence>